<dbReference type="InterPro" id="IPR002156">
    <property type="entry name" value="RNaseH_domain"/>
</dbReference>
<accession>A0A7J8NR22</accession>
<dbReference type="GO" id="GO:0004523">
    <property type="term" value="F:RNA-DNA hybrid ribonuclease activity"/>
    <property type="evidence" value="ECO:0007669"/>
    <property type="project" value="InterPro"/>
</dbReference>
<dbReference type="Pfam" id="PF13456">
    <property type="entry name" value="RVT_3"/>
    <property type="match status" value="1"/>
</dbReference>
<proteinExistence type="predicted"/>
<dbReference type="Proteomes" id="UP000593578">
    <property type="component" value="Unassembled WGS sequence"/>
</dbReference>
<name>A0A7J8NR22_GOSRA</name>
<reference evidence="2 3" key="1">
    <citation type="journal article" date="2019" name="Genome Biol. Evol.">
        <title>Insights into the evolution of the New World diploid cottons (Gossypium, subgenus Houzingenia) based on genome sequencing.</title>
        <authorList>
            <person name="Grover C.E."/>
            <person name="Arick M.A. 2nd"/>
            <person name="Thrash A."/>
            <person name="Conover J.L."/>
            <person name="Sanders W.S."/>
            <person name="Peterson D.G."/>
            <person name="Frelichowski J.E."/>
            <person name="Scheffler J.A."/>
            <person name="Scheffler B.E."/>
            <person name="Wendel J.F."/>
        </authorList>
    </citation>
    <scope>NUCLEOTIDE SEQUENCE [LARGE SCALE GENOMIC DNA]</scope>
    <source>
        <strain evidence="2">8</strain>
        <tissue evidence="2">Leaf</tissue>
    </source>
</reference>
<dbReference type="InterPro" id="IPR044730">
    <property type="entry name" value="RNase_H-like_dom_plant"/>
</dbReference>
<feature type="domain" description="RNase H type-1" evidence="1">
    <location>
        <begin position="111"/>
        <end position="211"/>
    </location>
</feature>
<dbReference type="PANTHER" id="PTHR47074">
    <property type="entry name" value="BNAC02G40300D PROTEIN"/>
    <property type="match status" value="1"/>
</dbReference>
<dbReference type="InterPro" id="IPR052929">
    <property type="entry name" value="RNase_H-like_EbsB-rel"/>
</dbReference>
<comment type="caution">
    <text evidence="2">The sequence shown here is derived from an EMBL/GenBank/DDBJ whole genome shotgun (WGS) entry which is preliminary data.</text>
</comment>
<organism evidence="2 3">
    <name type="scientific">Gossypium raimondii</name>
    <name type="common">Peruvian cotton</name>
    <name type="synonym">Gossypium klotzschianum subsp. raimondii</name>
    <dbReference type="NCBI Taxonomy" id="29730"/>
    <lineage>
        <taxon>Eukaryota</taxon>
        <taxon>Viridiplantae</taxon>
        <taxon>Streptophyta</taxon>
        <taxon>Embryophyta</taxon>
        <taxon>Tracheophyta</taxon>
        <taxon>Spermatophyta</taxon>
        <taxon>Magnoliopsida</taxon>
        <taxon>eudicotyledons</taxon>
        <taxon>Gunneridae</taxon>
        <taxon>Pentapetalae</taxon>
        <taxon>rosids</taxon>
        <taxon>malvids</taxon>
        <taxon>Malvales</taxon>
        <taxon>Malvaceae</taxon>
        <taxon>Malvoideae</taxon>
        <taxon>Gossypium</taxon>
    </lineage>
</organism>
<dbReference type="GO" id="GO:0003676">
    <property type="term" value="F:nucleic acid binding"/>
    <property type="evidence" value="ECO:0007669"/>
    <property type="project" value="InterPro"/>
</dbReference>
<dbReference type="SUPFAM" id="SSF53098">
    <property type="entry name" value="Ribonuclease H-like"/>
    <property type="match status" value="1"/>
</dbReference>
<dbReference type="PANTHER" id="PTHR47074:SF48">
    <property type="entry name" value="POLYNUCLEOTIDYL TRANSFERASE, RIBONUCLEASE H-LIKE SUPERFAMILY PROTEIN"/>
    <property type="match status" value="1"/>
</dbReference>
<dbReference type="CDD" id="cd06222">
    <property type="entry name" value="RNase_H_like"/>
    <property type="match status" value="1"/>
</dbReference>
<feature type="non-terminal residue" evidence="2">
    <location>
        <position position="212"/>
    </location>
</feature>
<dbReference type="EMBL" id="JABEZZ010000001">
    <property type="protein sequence ID" value="MBA0579417.1"/>
    <property type="molecule type" value="Genomic_DNA"/>
</dbReference>
<dbReference type="Gene3D" id="3.30.420.10">
    <property type="entry name" value="Ribonuclease H-like superfamily/Ribonuclease H"/>
    <property type="match status" value="1"/>
</dbReference>
<sequence>MLSKLQHLWWASKEKGRGWDNSIRIDVDNWGFEGLDGNFLCYPMSNISEKVNNRNNSIFRGKEEEAWIVWDRAKILSDDFRIHNTVNKPLLPLDPRVQKWEKPPIGYVKINVDVVETDNKIGFGVIIRDCDGFVIGGGTGFKYELTTSEWAGLYALEEGVLLTHSFNVENVIFETDCASIVNRIRKRNKDITVIGHRIKEIRRSMELFSKVE</sequence>
<gene>
    <name evidence="2" type="ORF">Gorai_021675</name>
</gene>
<dbReference type="InterPro" id="IPR012337">
    <property type="entry name" value="RNaseH-like_sf"/>
</dbReference>
<evidence type="ECO:0000259" key="1">
    <source>
        <dbReference type="Pfam" id="PF13456"/>
    </source>
</evidence>
<protein>
    <recommendedName>
        <fullName evidence="1">RNase H type-1 domain-containing protein</fullName>
    </recommendedName>
</protein>
<evidence type="ECO:0000313" key="2">
    <source>
        <dbReference type="EMBL" id="MBA0579417.1"/>
    </source>
</evidence>
<evidence type="ECO:0000313" key="3">
    <source>
        <dbReference type="Proteomes" id="UP000593578"/>
    </source>
</evidence>
<dbReference type="InterPro" id="IPR036397">
    <property type="entry name" value="RNaseH_sf"/>
</dbReference>
<dbReference type="AlphaFoldDB" id="A0A7J8NR22"/>